<sequence>MNEEWLDIKGYEGLYQISNLGRVKSLSKRVVYSNGSIREVPEKILTPSESTQGYLKVNFFKDKKPKTKYIHKLVYVTFVSEVKEGNQLNHINECKFDNTLANLEEVTAKENINHGTRTMRQAWFNSKPVKAVSVEDGSVKLFPSASQASREGFSRRHISNVCKGKEKTHLGYVWEYLAKDEFLKETSLEKSWRVLHE</sequence>
<dbReference type="Pfam" id="PF22083">
    <property type="entry name" value="I-HmuI_NUMOD-like"/>
    <property type="match status" value="1"/>
</dbReference>
<proteinExistence type="predicted"/>
<keyword evidence="4" id="KW-1185">Reference proteome</keyword>
<dbReference type="InterPro" id="IPR036388">
    <property type="entry name" value="WH-like_DNA-bd_sf"/>
</dbReference>
<dbReference type="KEGG" id="vg:13165315"/>
<evidence type="ECO:0000313" key="3">
    <source>
        <dbReference type="EMBL" id="BAM20907.1"/>
    </source>
</evidence>
<dbReference type="GO" id="GO:0016788">
    <property type="term" value="F:hydrolase activity, acting on ester bonds"/>
    <property type="evidence" value="ECO:0007669"/>
    <property type="project" value="InterPro"/>
</dbReference>
<dbReference type="InterPro" id="IPR010902">
    <property type="entry name" value="NUMOD4"/>
</dbReference>
<keyword evidence="3" id="KW-0378">Hydrolase</keyword>
<dbReference type="GeneID" id="13165315"/>
<evidence type="ECO:0000259" key="1">
    <source>
        <dbReference type="Pfam" id="PF07463"/>
    </source>
</evidence>
<evidence type="ECO:0000259" key="2">
    <source>
        <dbReference type="Pfam" id="PF22083"/>
    </source>
</evidence>
<name>I4DSL7_9CAUD</name>
<dbReference type="SUPFAM" id="SSF64496">
    <property type="entry name" value="DNA-binding domain of intron-encoded endonucleases"/>
    <property type="match status" value="1"/>
</dbReference>
<gene>
    <name evidence="3" type="primary">efb41</name>
</gene>
<dbReference type="Pfam" id="PF07463">
    <property type="entry name" value="NUMOD4"/>
    <property type="match status" value="1"/>
</dbReference>
<keyword evidence="3" id="KW-0255">Endonuclease</keyword>
<dbReference type="EMBL" id="AB712291">
    <property type="protein sequence ID" value="BAM20907.1"/>
    <property type="molecule type" value="Genomic_DNA"/>
</dbReference>
<organism evidence="3 4">
    <name type="scientific">Enterococcus phage BC611</name>
    <dbReference type="NCBI Taxonomy" id="1173135"/>
    <lineage>
        <taxon>Viruses</taxon>
        <taxon>Duplodnaviria</taxon>
        <taxon>Heunggongvirae</taxon>
        <taxon>Uroviricota</taxon>
        <taxon>Caudoviricetes</taxon>
        <taxon>Saphexavirus</taxon>
        <taxon>Saphexavirus BC611</taxon>
    </lineage>
</organism>
<dbReference type="OrthoDB" id="21336at10239"/>
<dbReference type="SUPFAM" id="SSF54060">
    <property type="entry name" value="His-Me finger endonucleases"/>
    <property type="match status" value="1"/>
</dbReference>
<dbReference type="Gene3D" id="1.10.10.10">
    <property type="entry name" value="Winged helix-like DNA-binding domain superfamily/Winged helix DNA-binding domain"/>
    <property type="match status" value="1"/>
</dbReference>
<dbReference type="RefSeq" id="YP_006488768.1">
    <property type="nucleotide sequence ID" value="NC_018086.1"/>
</dbReference>
<dbReference type="GO" id="GO:0004519">
    <property type="term" value="F:endonuclease activity"/>
    <property type="evidence" value="ECO:0007669"/>
    <property type="project" value="UniProtKB-KW"/>
</dbReference>
<dbReference type="InterPro" id="IPR054307">
    <property type="entry name" value="I-HmuI_NUMOD-like"/>
</dbReference>
<protein>
    <submittedName>
        <fullName evidence="3">HNH homing endonuclease</fullName>
    </submittedName>
</protein>
<feature type="domain" description="DNA endonuclease I-HmuI-like NUMOD-like" evidence="2">
    <location>
        <begin position="131"/>
        <end position="175"/>
    </location>
</feature>
<accession>I4DSL7</accession>
<dbReference type="Proteomes" id="UP000006172">
    <property type="component" value="Segment"/>
</dbReference>
<reference evidence="3 4" key="1">
    <citation type="journal article" date="2012" name="J. Virol.">
        <title>Complete Genome Sequence of Bacteriophage BC-611 Specifically Infecting Enterococcus faecalis Strain NP-10011.</title>
        <authorList>
            <person name="Horiuchi T."/>
            <person name="Sakka M."/>
            <person name="Hayashi A."/>
            <person name="Shimada T."/>
            <person name="Kimura T."/>
            <person name="Sakka K."/>
        </authorList>
    </citation>
    <scope>NUCLEOTIDE SEQUENCE [LARGE SCALE GENOMIC DNA]</scope>
</reference>
<dbReference type="Gene3D" id="3.90.75.20">
    <property type="match status" value="1"/>
</dbReference>
<keyword evidence="3" id="KW-0540">Nuclease</keyword>
<dbReference type="InterPro" id="IPR044925">
    <property type="entry name" value="His-Me_finger_sf"/>
</dbReference>
<evidence type="ECO:0000313" key="4">
    <source>
        <dbReference type="Proteomes" id="UP000006172"/>
    </source>
</evidence>
<feature type="domain" description="NUMOD4" evidence="1">
    <location>
        <begin position="3"/>
        <end position="59"/>
    </location>
</feature>